<sequence length="89" mass="9489">MILPINSHWTAFVLTCVFLVSPSTSQLIFLMEPPPRLAFSNSTGARVSCAAHGTPAPTISWMTEDGVPVTDVPGLRTGCRSPTCRDSGK</sequence>
<feature type="chain" id="PRO_5045084564" description="Ig-like domain-containing protein" evidence="1">
    <location>
        <begin position="26"/>
        <end position="89"/>
    </location>
</feature>
<keyword evidence="1" id="KW-0732">Signal</keyword>
<gene>
    <name evidence="2" type="ORF">ABMA27_006379</name>
</gene>
<dbReference type="InterPro" id="IPR013783">
    <property type="entry name" value="Ig-like_fold"/>
</dbReference>
<protein>
    <recommendedName>
        <fullName evidence="4">Ig-like domain-containing protein</fullName>
    </recommendedName>
</protein>
<proteinExistence type="predicted"/>
<evidence type="ECO:0000313" key="2">
    <source>
        <dbReference type="EMBL" id="KAL0901054.1"/>
    </source>
</evidence>
<comment type="caution">
    <text evidence="2">The sequence shown here is derived from an EMBL/GenBank/DDBJ whole genome shotgun (WGS) entry which is preliminary data.</text>
</comment>
<evidence type="ECO:0000256" key="1">
    <source>
        <dbReference type="SAM" id="SignalP"/>
    </source>
</evidence>
<dbReference type="SUPFAM" id="SSF48726">
    <property type="entry name" value="Immunoglobulin"/>
    <property type="match status" value="1"/>
</dbReference>
<reference evidence="2 3" key="1">
    <citation type="submission" date="2024-06" db="EMBL/GenBank/DDBJ databases">
        <title>A chromosome-level genome assembly of beet webworm, Loxostege sticticalis.</title>
        <authorList>
            <person name="Zhang Y."/>
        </authorList>
    </citation>
    <scope>NUCLEOTIDE SEQUENCE [LARGE SCALE GENOMIC DNA]</scope>
    <source>
        <strain evidence="2">AQ026</strain>
        <tissue evidence="2">Whole body</tissue>
    </source>
</reference>
<accession>A0ABR3IIY2</accession>
<evidence type="ECO:0000313" key="3">
    <source>
        <dbReference type="Proteomes" id="UP001549920"/>
    </source>
</evidence>
<dbReference type="InterPro" id="IPR036179">
    <property type="entry name" value="Ig-like_dom_sf"/>
</dbReference>
<dbReference type="Proteomes" id="UP001549920">
    <property type="component" value="Unassembled WGS sequence"/>
</dbReference>
<keyword evidence="3" id="KW-1185">Reference proteome</keyword>
<organism evidence="2 3">
    <name type="scientific">Loxostege sticticalis</name>
    <name type="common">Beet webworm moth</name>
    <dbReference type="NCBI Taxonomy" id="481309"/>
    <lineage>
        <taxon>Eukaryota</taxon>
        <taxon>Metazoa</taxon>
        <taxon>Ecdysozoa</taxon>
        <taxon>Arthropoda</taxon>
        <taxon>Hexapoda</taxon>
        <taxon>Insecta</taxon>
        <taxon>Pterygota</taxon>
        <taxon>Neoptera</taxon>
        <taxon>Endopterygota</taxon>
        <taxon>Lepidoptera</taxon>
        <taxon>Glossata</taxon>
        <taxon>Ditrysia</taxon>
        <taxon>Pyraloidea</taxon>
        <taxon>Crambidae</taxon>
        <taxon>Pyraustinae</taxon>
        <taxon>Loxostege</taxon>
    </lineage>
</organism>
<evidence type="ECO:0008006" key="4">
    <source>
        <dbReference type="Google" id="ProtNLM"/>
    </source>
</evidence>
<feature type="signal peptide" evidence="1">
    <location>
        <begin position="1"/>
        <end position="25"/>
    </location>
</feature>
<dbReference type="Gene3D" id="2.60.40.10">
    <property type="entry name" value="Immunoglobulins"/>
    <property type="match status" value="1"/>
</dbReference>
<dbReference type="EMBL" id="JBEUOH010000002">
    <property type="protein sequence ID" value="KAL0901054.1"/>
    <property type="molecule type" value="Genomic_DNA"/>
</dbReference>
<name>A0ABR3IIY2_LOXSC</name>